<name>A0A7W8IS67_9BACL</name>
<feature type="domain" description="Winged helix-turn helix" evidence="1">
    <location>
        <begin position="118"/>
        <end position="165"/>
    </location>
</feature>
<dbReference type="EMBL" id="JACHEP010000020">
    <property type="protein sequence ID" value="MBB5325716.1"/>
    <property type="molecule type" value="Genomic_DNA"/>
</dbReference>
<dbReference type="Pfam" id="PF13592">
    <property type="entry name" value="HTH_33"/>
    <property type="match status" value="1"/>
</dbReference>
<reference evidence="2 3" key="1">
    <citation type="submission" date="2020-08" db="EMBL/GenBank/DDBJ databases">
        <title>Genomic Encyclopedia of Type Strains, Phase IV (KMG-IV): sequencing the most valuable type-strain genomes for metagenomic binning, comparative biology and taxonomic classification.</title>
        <authorList>
            <person name="Goeker M."/>
        </authorList>
    </citation>
    <scope>NUCLEOTIDE SEQUENCE [LARGE SCALE GENOMIC DNA]</scope>
    <source>
        <strain evidence="2 3">DSM 16325</strain>
    </source>
</reference>
<sequence>MKRLKITNDHGFIIRKLQKEERKIKEALLHQRVTAVRLIMEGYLGEEIVSMLNIHRQSMLTYVSLFNDGGFEKLLDKKVPQESTTWKTPFLTAEQQMKLKQMIVTSTPFDERFGMAASWDTRIVRAYLQEHYVISMTRMGVYKMLRRIGLSYTRPTYILAKGNEQQ</sequence>
<evidence type="ECO:0000259" key="1">
    <source>
        <dbReference type="Pfam" id="PF13592"/>
    </source>
</evidence>
<dbReference type="AlphaFoldDB" id="A0A7W8IS67"/>
<dbReference type="InterPro" id="IPR009057">
    <property type="entry name" value="Homeodomain-like_sf"/>
</dbReference>
<comment type="caution">
    <text evidence="2">The sequence shown here is derived from an EMBL/GenBank/DDBJ whole genome shotgun (WGS) entry which is preliminary data.</text>
</comment>
<evidence type="ECO:0000313" key="2">
    <source>
        <dbReference type="EMBL" id="MBB5325716.1"/>
    </source>
</evidence>
<dbReference type="InterPro" id="IPR025959">
    <property type="entry name" value="Winged_HTH_dom"/>
</dbReference>
<gene>
    <name evidence="2" type="ORF">HNQ34_002817</name>
</gene>
<evidence type="ECO:0000313" key="3">
    <source>
        <dbReference type="Proteomes" id="UP000520011"/>
    </source>
</evidence>
<keyword evidence="3" id="KW-1185">Reference proteome</keyword>
<organism evidence="2 3">
    <name type="scientific">Anoxybacteroides tepidamans</name>
    <dbReference type="NCBI Taxonomy" id="265948"/>
    <lineage>
        <taxon>Bacteria</taxon>
        <taxon>Bacillati</taxon>
        <taxon>Bacillota</taxon>
        <taxon>Bacilli</taxon>
        <taxon>Bacillales</taxon>
        <taxon>Anoxybacillaceae</taxon>
        <taxon>Anoxybacteroides</taxon>
    </lineage>
</organism>
<dbReference type="RefSeq" id="WP_183255557.1">
    <property type="nucleotide sequence ID" value="NZ_JACHEP010000020.1"/>
</dbReference>
<proteinExistence type="predicted"/>
<protein>
    <submittedName>
        <fullName evidence="2">Transposase</fullName>
    </submittedName>
</protein>
<dbReference type="Proteomes" id="UP000520011">
    <property type="component" value="Unassembled WGS sequence"/>
</dbReference>
<dbReference type="SUPFAM" id="SSF46689">
    <property type="entry name" value="Homeodomain-like"/>
    <property type="match status" value="1"/>
</dbReference>
<accession>A0A7W8IS67</accession>